<dbReference type="Proteomes" id="UP000318864">
    <property type="component" value="Unassembled WGS sequence"/>
</dbReference>
<sequence>MTESPIAVSEGVDTNRNERTISSEDGQLETATELSENGTDEYVLVLRHCHLVDYEGYITGSVLDELDQGRCGWIYAGHLRAAKHRCSRIHQ</sequence>
<keyword evidence="3" id="KW-1185">Reference proteome</keyword>
<gene>
    <name evidence="2" type="ORF">D8Y22_15645</name>
</gene>
<evidence type="ECO:0000256" key="1">
    <source>
        <dbReference type="SAM" id="MobiDB-lite"/>
    </source>
</evidence>
<name>A0A4S3TI95_9EURY</name>
<organism evidence="2 3">
    <name type="scientific">Salinadaptatus halalkaliphilus</name>
    <dbReference type="NCBI Taxonomy" id="2419781"/>
    <lineage>
        <taxon>Archaea</taxon>
        <taxon>Methanobacteriati</taxon>
        <taxon>Methanobacteriota</taxon>
        <taxon>Stenosarchaea group</taxon>
        <taxon>Halobacteria</taxon>
        <taxon>Halobacteriales</taxon>
        <taxon>Natrialbaceae</taxon>
        <taxon>Salinadaptatus</taxon>
    </lineage>
</organism>
<dbReference type="AlphaFoldDB" id="A0A4S3TI95"/>
<evidence type="ECO:0000313" key="2">
    <source>
        <dbReference type="EMBL" id="THE63774.1"/>
    </source>
</evidence>
<comment type="caution">
    <text evidence="2">The sequence shown here is derived from an EMBL/GenBank/DDBJ whole genome shotgun (WGS) entry which is preliminary data.</text>
</comment>
<feature type="compositionally biased region" description="Basic and acidic residues" evidence="1">
    <location>
        <begin position="13"/>
        <end position="22"/>
    </location>
</feature>
<proteinExistence type="predicted"/>
<feature type="region of interest" description="Disordered" evidence="1">
    <location>
        <begin position="1"/>
        <end position="34"/>
    </location>
</feature>
<feature type="compositionally biased region" description="Polar residues" evidence="1">
    <location>
        <begin position="23"/>
        <end position="34"/>
    </location>
</feature>
<reference evidence="2 3" key="1">
    <citation type="submission" date="2018-10" db="EMBL/GenBank/DDBJ databases">
        <title>Natronolimnobius sp. XQ-INN 246 isolated from Inner Mongolia Autonomous Region of China.</title>
        <authorList>
            <person name="Xue Q."/>
        </authorList>
    </citation>
    <scope>NUCLEOTIDE SEQUENCE [LARGE SCALE GENOMIC DNA]</scope>
    <source>
        <strain evidence="2 3">XQ-INN 246</strain>
    </source>
</reference>
<evidence type="ECO:0000313" key="3">
    <source>
        <dbReference type="Proteomes" id="UP000318864"/>
    </source>
</evidence>
<accession>A0A4S3TI95</accession>
<dbReference type="EMBL" id="RBZW01000055">
    <property type="protein sequence ID" value="THE63774.1"/>
    <property type="molecule type" value="Genomic_DNA"/>
</dbReference>
<dbReference type="RefSeq" id="WP_141465615.1">
    <property type="nucleotide sequence ID" value="NZ_RBZW01000055.1"/>
</dbReference>
<protein>
    <submittedName>
        <fullName evidence="2">Uncharacterized protein</fullName>
    </submittedName>
</protein>